<dbReference type="PANTHER" id="PTHR10845">
    <property type="entry name" value="REGULATOR OF G PROTEIN SIGNALING"/>
    <property type="match status" value="1"/>
</dbReference>
<dbReference type="InterPro" id="IPR036388">
    <property type="entry name" value="WH-like_DNA-bd_sf"/>
</dbReference>
<dbReference type="PROSITE" id="PS50132">
    <property type="entry name" value="RGS"/>
    <property type="match status" value="1"/>
</dbReference>
<feature type="region of interest" description="Disordered" evidence="2">
    <location>
        <begin position="382"/>
        <end position="404"/>
    </location>
</feature>
<dbReference type="PROSITE" id="PS50186">
    <property type="entry name" value="DEP"/>
    <property type="match status" value="1"/>
</dbReference>
<name>A0A077WV49_9FUNG</name>
<organism evidence="5">
    <name type="scientific">Lichtheimia ramosa</name>
    <dbReference type="NCBI Taxonomy" id="688394"/>
    <lineage>
        <taxon>Eukaryota</taxon>
        <taxon>Fungi</taxon>
        <taxon>Fungi incertae sedis</taxon>
        <taxon>Mucoromycota</taxon>
        <taxon>Mucoromycotina</taxon>
        <taxon>Mucoromycetes</taxon>
        <taxon>Mucorales</taxon>
        <taxon>Lichtheimiaceae</taxon>
        <taxon>Lichtheimia</taxon>
    </lineage>
</organism>
<feature type="compositionally biased region" description="Polar residues" evidence="2">
    <location>
        <begin position="357"/>
        <end position="368"/>
    </location>
</feature>
<dbReference type="GO" id="GO:0009968">
    <property type="term" value="P:negative regulation of signal transduction"/>
    <property type="evidence" value="ECO:0007669"/>
    <property type="project" value="UniProtKB-KW"/>
</dbReference>
<dbReference type="OrthoDB" id="196547at2759"/>
<dbReference type="SUPFAM" id="SSF46785">
    <property type="entry name" value="Winged helix' DNA-binding domain"/>
    <property type="match status" value="1"/>
</dbReference>
<accession>A0A077WV49</accession>
<proteinExistence type="predicted"/>
<dbReference type="SMART" id="SM00315">
    <property type="entry name" value="RGS"/>
    <property type="match status" value="1"/>
</dbReference>
<feature type="compositionally biased region" description="Low complexity" evidence="2">
    <location>
        <begin position="332"/>
        <end position="356"/>
    </location>
</feature>
<dbReference type="Pfam" id="PF25889">
    <property type="entry name" value="WHD_Fungal_DR"/>
    <property type="match status" value="1"/>
</dbReference>
<dbReference type="EMBL" id="LK023336">
    <property type="protein sequence ID" value="CDS10577.1"/>
    <property type="molecule type" value="Genomic_DNA"/>
</dbReference>
<evidence type="ECO:0000256" key="2">
    <source>
        <dbReference type="SAM" id="MobiDB-lite"/>
    </source>
</evidence>
<feature type="region of interest" description="Disordered" evidence="2">
    <location>
        <begin position="326"/>
        <end position="368"/>
    </location>
</feature>
<evidence type="ECO:0000259" key="3">
    <source>
        <dbReference type="PROSITE" id="PS50132"/>
    </source>
</evidence>
<feature type="compositionally biased region" description="Polar residues" evidence="2">
    <location>
        <begin position="382"/>
        <end position="397"/>
    </location>
</feature>
<dbReference type="PANTHER" id="PTHR10845:SF192">
    <property type="entry name" value="DOUBLE HIT, ISOFORM B"/>
    <property type="match status" value="1"/>
</dbReference>
<reference evidence="5" key="1">
    <citation type="journal article" date="2014" name="Genome Announc.">
        <title>De novo whole-genome sequence and genome annotation of Lichtheimia ramosa.</title>
        <authorList>
            <person name="Linde J."/>
            <person name="Schwartze V."/>
            <person name="Binder U."/>
            <person name="Lass-Florl C."/>
            <person name="Voigt K."/>
            <person name="Horn F."/>
        </authorList>
    </citation>
    <scope>NUCLEOTIDE SEQUENCE</scope>
    <source>
        <strain evidence="5">JMRC FSU:6197</strain>
    </source>
</reference>
<dbReference type="InterPro" id="IPR000591">
    <property type="entry name" value="DEP_dom"/>
</dbReference>
<protein>
    <recommendedName>
        <fullName evidence="6">RGS domain-containing protein</fullName>
    </recommendedName>
</protein>
<evidence type="ECO:0000256" key="1">
    <source>
        <dbReference type="ARBA" id="ARBA00022700"/>
    </source>
</evidence>
<sequence length="622" mass="70829">MFDLWSAFLIQVPLTDHRSFFRTYPSTFTTEEAVKVLGDLKFTHVVRTVDPNDPTRHVATRTTTTFSMSPNMAKTLGTYMVNARLAEDAVNPQNRTMKDKGIWRPTPKGKFLAQEFAQRAYVSMSHMQDPLSRIGNFKIFALERLRVDDRLSFSRVNLTNAFKTMMAWLPTERLIADDHATNIKKRNANDFQHTFYGYQCFEWLCEYTTAASPEEAQAIAAEFVLYGWICELTDKPEMPLNDPDAPPSFRMTQSTLYFVTERGQKVLEWNTASMDEKASAVTSGSDQSVSDKSELVQMQQTHANRLLPTEKHANPSGVVQATIAEKKENEQKQQQQQQQQQQPSQSTSSSTQASSAVNNGKNDNNTPLVLNAKDRKYHFGFSTDSVSDESVGNTSEGNYDEELDETTRKLLRLRAKGGGSDDGSISLKSNDNDHQEQEDLLSLGVHNQPKDTQWIRLRQLLQNRLLRIHFREYLKSTFCEENVNYWIDYQGLRKRSREGASSKELGIECYRIYDRFLSPTAEEEVNIDHALHQEIIHLVKNNFKVSAGPATTDLPFSSGAVQQIASATKIQVVHEEVTLAKLLHLYGRVNDHVCRTMAQDSVPRFAKTPRYRELLDEGKIQE</sequence>
<evidence type="ECO:0008006" key="6">
    <source>
        <dbReference type="Google" id="ProtNLM"/>
    </source>
</evidence>
<dbReference type="InterPro" id="IPR016137">
    <property type="entry name" value="RGS"/>
</dbReference>
<gene>
    <name evidence="5" type="ORF">LRAMOSA11063</name>
</gene>
<evidence type="ECO:0000259" key="4">
    <source>
        <dbReference type="PROSITE" id="PS50186"/>
    </source>
</evidence>
<dbReference type="SUPFAM" id="SSF48097">
    <property type="entry name" value="Regulator of G-protein signaling, RGS"/>
    <property type="match status" value="1"/>
</dbReference>
<dbReference type="InterPro" id="IPR036305">
    <property type="entry name" value="RGS_sf"/>
</dbReference>
<evidence type="ECO:0000313" key="5">
    <source>
        <dbReference type="EMBL" id="CDS10577.1"/>
    </source>
</evidence>
<dbReference type="Gene3D" id="1.10.167.10">
    <property type="entry name" value="Regulator of G-protein Signalling 4, domain 2"/>
    <property type="match status" value="1"/>
</dbReference>
<dbReference type="Pfam" id="PF00615">
    <property type="entry name" value="RGS"/>
    <property type="match status" value="1"/>
</dbReference>
<dbReference type="PRINTS" id="PR01301">
    <property type="entry name" value="RGSPROTEIN"/>
</dbReference>
<feature type="domain" description="RGS" evidence="3">
    <location>
        <begin position="456"/>
        <end position="615"/>
    </location>
</feature>
<keyword evidence="1" id="KW-0734">Signal transduction inhibitor</keyword>
<dbReference type="InterPro" id="IPR036390">
    <property type="entry name" value="WH_DNA-bd_sf"/>
</dbReference>
<dbReference type="InterPro" id="IPR058855">
    <property type="entry name" value="RGS1/SST2-like_Fungal-DR"/>
</dbReference>
<dbReference type="SMART" id="SM00049">
    <property type="entry name" value="DEP"/>
    <property type="match status" value="2"/>
</dbReference>
<feature type="domain" description="DEP" evidence="4">
    <location>
        <begin position="170"/>
        <end position="261"/>
    </location>
</feature>
<dbReference type="GO" id="GO:0035556">
    <property type="term" value="P:intracellular signal transduction"/>
    <property type="evidence" value="ECO:0007669"/>
    <property type="project" value="InterPro"/>
</dbReference>
<dbReference type="Gene3D" id="1.10.10.10">
    <property type="entry name" value="Winged helix-like DNA-binding domain superfamily/Winged helix DNA-binding domain"/>
    <property type="match status" value="2"/>
</dbReference>
<dbReference type="AlphaFoldDB" id="A0A077WV49"/>
<dbReference type="InterPro" id="IPR044926">
    <property type="entry name" value="RGS_subdomain_2"/>
</dbReference>